<evidence type="ECO:0000259" key="1">
    <source>
        <dbReference type="Pfam" id="PF12146"/>
    </source>
</evidence>
<dbReference type="RefSeq" id="WP_155036922.1">
    <property type="nucleotide sequence ID" value="NZ_JAYMMG010000048.1"/>
</dbReference>
<evidence type="ECO:0000313" key="2">
    <source>
        <dbReference type="EMBL" id="MTH30953.1"/>
    </source>
</evidence>
<proteinExistence type="predicted"/>
<dbReference type="PANTHER" id="PTHR11614">
    <property type="entry name" value="PHOSPHOLIPASE-RELATED"/>
    <property type="match status" value="1"/>
</dbReference>
<dbReference type="SUPFAM" id="SSF53474">
    <property type="entry name" value="alpha/beta-Hydrolases"/>
    <property type="match status" value="1"/>
</dbReference>
<dbReference type="Proteomes" id="UP000488936">
    <property type="component" value="Unassembled WGS sequence"/>
</dbReference>
<reference evidence="2 3" key="1">
    <citation type="journal article" date="2006" name="Int. J. Syst. Evol. Microbiol.">
        <title>Myroides pelagicus sp. nov., isolated from seawater in Thailand.</title>
        <authorList>
            <person name="Yoon J."/>
            <person name="Maneerat S."/>
            <person name="Kawai F."/>
            <person name="Yokota A."/>
        </authorList>
    </citation>
    <scope>NUCLEOTIDE SEQUENCE [LARGE SCALE GENOMIC DNA]</scope>
    <source>
        <strain evidence="2 3">SM1T</strain>
    </source>
</reference>
<evidence type="ECO:0000313" key="3">
    <source>
        <dbReference type="Proteomes" id="UP000488936"/>
    </source>
</evidence>
<name>A0A7K1GSC7_9FLAO</name>
<dbReference type="EMBL" id="WMJY01000051">
    <property type="protein sequence ID" value="MTH30953.1"/>
    <property type="molecule type" value="Genomic_DNA"/>
</dbReference>
<comment type="caution">
    <text evidence="2">The sequence shown here is derived from an EMBL/GenBank/DDBJ whole genome shotgun (WGS) entry which is preliminary data.</text>
</comment>
<dbReference type="InterPro" id="IPR029058">
    <property type="entry name" value="AB_hydrolase_fold"/>
</dbReference>
<keyword evidence="3" id="KW-1185">Reference proteome</keyword>
<dbReference type="Gene3D" id="3.40.50.1820">
    <property type="entry name" value="alpha/beta hydrolase"/>
    <property type="match status" value="1"/>
</dbReference>
<dbReference type="Pfam" id="PF12146">
    <property type="entry name" value="Hydrolase_4"/>
    <property type="match status" value="1"/>
</dbReference>
<keyword evidence="2" id="KW-0378">Hydrolase</keyword>
<accession>A0A7K1GSC7</accession>
<feature type="domain" description="Serine aminopeptidase S33" evidence="1">
    <location>
        <begin position="72"/>
        <end position="167"/>
    </location>
</feature>
<dbReference type="AlphaFoldDB" id="A0A7K1GSC7"/>
<gene>
    <name evidence="2" type="ORF">GJV77_13825</name>
</gene>
<dbReference type="GO" id="GO:0016787">
    <property type="term" value="F:hydrolase activity"/>
    <property type="evidence" value="ECO:0007669"/>
    <property type="project" value="UniProtKB-KW"/>
</dbReference>
<dbReference type="InterPro" id="IPR051044">
    <property type="entry name" value="MAG_DAG_Lipase"/>
</dbReference>
<protein>
    <submittedName>
        <fullName evidence="2">Alpha/beta fold hydrolase</fullName>
    </submittedName>
</protein>
<dbReference type="OrthoDB" id="9785847at2"/>
<organism evidence="2 3">
    <name type="scientific">Myroides pelagicus</name>
    <dbReference type="NCBI Taxonomy" id="270914"/>
    <lineage>
        <taxon>Bacteria</taxon>
        <taxon>Pseudomonadati</taxon>
        <taxon>Bacteroidota</taxon>
        <taxon>Flavobacteriia</taxon>
        <taxon>Flavobacteriales</taxon>
        <taxon>Flavobacteriaceae</taxon>
        <taxon>Myroides</taxon>
    </lineage>
</organism>
<dbReference type="InterPro" id="IPR022742">
    <property type="entry name" value="Hydrolase_4"/>
</dbReference>
<sequence length="275" mass="31227">MKKVIGSGLNVLSWFNLSKSVELAFTLFSTPRKGKIEGEFPLFLDKADKGSMLVKGQRVQYYQWNIDDVDKPLIMLIHGWESNSNRWEEVVKYLSYDQYRFIAFDAFGLGKSQGKRFKVPDFSDLIDVMLAKFSPDYVIAHSLGAFASLACLSVKSYPFIQRLVLLGGPDSFQDILLKYSKMMGYNKSITNGILDYAQGLLTMPLANYSSVCFLNGVTIPLIVIHDQSDCAVLVSECRAFHKKVIEMNNKVIFTDQLGHSLQSDEVYEYIKEFIK</sequence>